<keyword evidence="1" id="KW-1133">Transmembrane helix</keyword>
<keyword evidence="1" id="KW-0472">Membrane</keyword>
<feature type="domain" description="Acyltransferase 3" evidence="2">
    <location>
        <begin position="29"/>
        <end position="329"/>
    </location>
</feature>
<dbReference type="GO" id="GO:0016020">
    <property type="term" value="C:membrane"/>
    <property type="evidence" value="ECO:0007669"/>
    <property type="project" value="TreeGrafter"/>
</dbReference>
<comment type="caution">
    <text evidence="3">The sequence shown here is derived from an EMBL/GenBank/DDBJ whole genome shotgun (WGS) entry which is preliminary data.</text>
</comment>
<feature type="transmembrane region" description="Helical" evidence="1">
    <location>
        <begin position="27"/>
        <end position="46"/>
    </location>
</feature>
<dbReference type="PANTHER" id="PTHR23028:SF131">
    <property type="entry name" value="BLR2367 PROTEIN"/>
    <property type="match status" value="1"/>
</dbReference>
<feature type="transmembrane region" description="Helical" evidence="1">
    <location>
        <begin position="143"/>
        <end position="166"/>
    </location>
</feature>
<feature type="transmembrane region" description="Helical" evidence="1">
    <location>
        <begin position="224"/>
        <end position="244"/>
    </location>
</feature>
<dbReference type="Pfam" id="PF01757">
    <property type="entry name" value="Acyl_transf_3"/>
    <property type="match status" value="1"/>
</dbReference>
<dbReference type="AlphaFoldDB" id="A0A7W6RMW7"/>
<dbReference type="InterPro" id="IPR050879">
    <property type="entry name" value="Acyltransferase_3"/>
</dbReference>
<feature type="transmembrane region" description="Helical" evidence="1">
    <location>
        <begin position="173"/>
        <end position="192"/>
    </location>
</feature>
<gene>
    <name evidence="3" type="ORF">GGE12_003083</name>
</gene>
<evidence type="ECO:0000313" key="4">
    <source>
        <dbReference type="Proteomes" id="UP000533641"/>
    </source>
</evidence>
<feature type="transmembrane region" description="Helical" evidence="1">
    <location>
        <begin position="95"/>
        <end position="116"/>
    </location>
</feature>
<feature type="transmembrane region" description="Helical" evidence="1">
    <location>
        <begin position="280"/>
        <end position="306"/>
    </location>
</feature>
<dbReference type="EMBL" id="JACIGM010000006">
    <property type="protein sequence ID" value="MBB4275294.1"/>
    <property type="molecule type" value="Genomic_DNA"/>
</dbReference>
<accession>A0A7W6RMW7</accession>
<dbReference type="GO" id="GO:0016747">
    <property type="term" value="F:acyltransferase activity, transferring groups other than amino-acyl groups"/>
    <property type="evidence" value="ECO:0007669"/>
    <property type="project" value="InterPro"/>
</dbReference>
<dbReference type="Proteomes" id="UP000533641">
    <property type="component" value="Unassembled WGS sequence"/>
</dbReference>
<protein>
    <submittedName>
        <fullName evidence="3">Exopolysaccharide production protein ExoZ</fullName>
    </submittedName>
</protein>
<name>A0A7W6RMW7_9HYPH</name>
<feature type="transmembrane region" description="Helical" evidence="1">
    <location>
        <begin position="198"/>
        <end position="217"/>
    </location>
</feature>
<dbReference type="PANTHER" id="PTHR23028">
    <property type="entry name" value="ACETYLTRANSFERASE"/>
    <property type="match status" value="1"/>
</dbReference>
<feature type="transmembrane region" description="Helical" evidence="1">
    <location>
        <begin position="52"/>
        <end position="74"/>
    </location>
</feature>
<organism evidence="3 4">
    <name type="scientific">Rhizobium mongolense</name>
    <dbReference type="NCBI Taxonomy" id="57676"/>
    <lineage>
        <taxon>Bacteria</taxon>
        <taxon>Pseudomonadati</taxon>
        <taxon>Pseudomonadota</taxon>
        <taxon>Alphaproteobacteria</taxon>
        <taxon>Hyphomicrobiales</taxon>
        <taxon>Rhizobiaceae</taxon>
        <taxon>Rhizobium/Agrobacterium group</taxon>
        <taxon>Rhizobium</taxon>
    </lineage>
</organism>
<dbReference type="InterPro" id="IPR002656">
    <property type="entry name" value="Acyl_transf_3_dom"/>
</dbReference>
<evidence type="ECO:0000313" key="3">
    <source>
        <dbReference type="EMBL" id="MBB4275294.1"/>
    </source>
</evidence>
<keyword evidence="1" id="KW-0812">Transmembrane</keyword>
<evidence type="ECO:0000259" key="2">
    <source>
        <dbReference type="Pfam" id="PF01757"/>
    </source>
</evidence>
<feature type="transmembrane region" description="Helical" evidence="1">
    <location>
        <begin position="312"/>
        <end position="334"/>
    </location>
</feature>
<feature type="transmembrane region" description="Helical" evidence="1">
    <location>
        <begin position="250"/>
        <end position="268"/>
    </location>
</feature>
<dbReference type="GO" id="GO:0000271">
    <property type="term" value="P:polysaccharide biosynthetic process"/>
    <property type="evidence" value="ECO:0007669"/>
    <property type="project" value="TreeGrafter"/>
</dbReference>
<evidence type="ECO:0000256" key="1">
    <source>
        <dbReference type="SAM" id="Phobius"/>
    </source>
</evidence>
<proteinExistence type="predicted"/>
<sequence length="359" mass="40057">MTRRHYNKYSGLHSAFLAHLRRTVQQIYTVQYLRGIAAVAVLVFHVSERHNLGFSVGAAGVDLFFVISGFIMWITTDGTGMTPGHFIQKRVKRVVPLYWVVTFATFAALLVKPAFFFNHDGSLQNLIGSLFFLPHLQDSLHPVVVQGWTLTYEMVFYLVFSLTLFFKEHTTRLTLAIGSLCIMCLAPLLLDWPYLRALTSPVILEFAAGLLIGRAFVRGPDCPTWLCIGLAAVALICFAAAPAFDADLPRAIKWGVPSAFLVLAAAMWERRRNVQPSSILLFLGNASYSIYLWHVLFGVAIVALLLRSGIPHWAFPPIEIAAALGLSLIAYVSIEKPLGRWINRRFQSRRRAPLAASII</sequence>
<reference evidence="3 4" key="1">
    <citation type="submission" date="2020-08" db="EMBL/GenBank/DDBJ databases">
        <title>Genomic Encyclopedia of Type Strains, Phase IV (KMG-V): Genome sequencing to study the core and pangenomes of soil and plant-associated prokaryotes.</title>
        <authorList>
            <person name="Whitman W."/>
        </authorList>
    </citation>
    <scope>NUCLEOTIDE SEQUENCE [LARGE SCALE GENOMIC DNA]</scope>
    <source>
        <strain evidence="3 4">SEMIA 402</strain>
    </source>
</reference>
<dbReference type="RefSeq" id="WP_210314119.1">
    <property type="nucleotide sequence ID" value="NZ_JACIGM010000006.1"/>
</dbReference>